<evidence type="ECO:0000256" key="5">
    <source>
        <dbReference type="ARBA" id="ARBA00022989"/>
    </source>
</evidence>
<keyword evidence="2 7" id="KW-0813">Transport</keyword>
<feature type="transmembrane region" description="Helical" evidence="7">
    <location>
        <begin position="106"/>
        <end position="128"/>
    </location>
</feature>
<feature type="domain" description="ABC transmembrane type-1" evidence="8">
    <location>
        <begin position="70"/>
        <end position="262"/>
    </location>
</feature>
<keyword evidence="6 7" id="KW-0472">Membrane</keyword>
<dbReference type="InterPro" id="IPR050901">
    <property type="entry name" value="BP-dep_ABC_trans_perm"/>
</dbReference>
<dbReference type="EMBL" id="JBHTFQ010000014">
    <property type="protein sequence ID" value="MFC7706144.1"/>
    <property type="molecule type" value="Genomic_DNA"/>
</dbReference>
<reference evidence="10" key="1">
    <citation type="journal article" date="2019" name="Int. J. Syst. Evol. Microbiol.">
        <title>The Global Catalogue of Microorganisms (GCM) 10K type strain sequencing project: providing services to taxonomists for standard genome sequencing and annotation.</title>
        <authorList>
            <consortium name="The Broad Institute Genomics Platform"/>
            <consortium name="The Broad Institute Genome Sequencing Center for Infectious Disease"/>
            <person name="Wu L."/>
            <person name="Ma J."/>
        </authorList>
    </citation>
    <scope>NUCLEOTIDE SEQUENCE [LARGE SCALE GENOMIC DNA]</scope>
    <source>
        <strain evidence="10">CGMCC 1.12750</strain>
    </source>
</reference>
<dbReference type="InterPro" id="IPR000515">
    <property type="entry name" value="MetI-like"/>
</dbReference>
<keyword evidence="10" id="KW-1185">Reference proteome</keyword>
<protein>
    <submittedName>
        <fullName evidence="9">Carbohydrate ABC transporter permease</fullName>
    </submittedName>
</protein>
<dbReference type="PANTHER" id="PTHR32243:SF18">
    <property type="entry name" value="INNER MEMBRANE ABC TRANSPORTER PERMEASE PROTEIN YCJP"/>
    <property type="match status" value="1"/>
</dbReference>
<dbReference type="Pfam" id="PF00528">
    <property type="entry name" value="BPD_transp_1"/>
    <property type="match status" value="1"/>
</dbReference>
<dbReference type="Proteomes" id="UP001596516">
    <property type="component" value="Unassembled WGS sequence"/>
</dbReference>
<organism evidence="9 10">
    <name type="scientific">Plastorhodobacter daqingensis</name>
    <dbReference type="NCBI Taxonomy" id="1387281"/>
    <lineage>
        <taxon>Bacteria</taxon>
        <taxon>Pseudomonadati</taxon>
        <taxon>Pseudomonadota</taxon>
        <taxon>Alphaproteobacteria</taxon>
        <taxon>Rhodobacterales</taxon>
        <taxon>Paracoccaceae</taxon>
        <taxon>Plastorhodobacter</taxon>
    </lineage>
</organism>
<evidence type="ECO:0000256" key="3">
    <source>
        <dbReference type="ARBA" id="ARBA00022475"/>
    </source>
</evidence>
<evidence type="ECO:0000256" key="2">
    <source>
        <dbReference type="ARBA" id="ARBA00022448"/>
    </source>
</evidence>
<dbReference type="RefSeq" id="WP_377406691.1">
    <property type="nucleotide sequence ID" value="NZ_JBHTFQ010000014.1"/>
</dbReference>
<evidence type="ECO:0000259" key="8">
    <source>
        <dbReference type="PROSITE" id="PS50928"/>
    </source>
</evidence>
<evidence type="ECO:0000313" key="10">
    <source>
        <dbReference type="Proteomes" id="UP001596516"/>
    </source>
</evidence>
<feature type="transmembrane region" description="Helical" evidence="7">
    <location>
        <begin position="12"/>
        <end position="31"/>
    </location>
</feature>
<proteinExistence type="inferred from homology"/>
<feature type="transmembrane region" description="Helical" evidence="7">
    <location>
        <begin position="70"/>
        <end position="94"/>
    </location>
</feature>
<evidence type="ECO:0000313" key="9">
    <source>
        <dbReference type="EMBL" id="MFC7706144.1"/>
    </source>
</evidence>
<dbReference type="SUPFAM" id="SSF161098">
    <property type="entry name" value="MetI-like"/>
    <property type="match status" value="1"/>
</dbReference>
<sequence length="276" mass="30418">MKLRRQAGRIGASAVVWSYAALIVLPTLWVLSNAFKYKIAIITGQVLATPTLDNFRELLFSRQSHFLWNLWNSAVVAVVSTAIVIVLATMAAFTLDRLRVPGWIRWAVLGWAILFQMLPTLTFVGSWYVMWAAAGLHGTYLAVILTHVVHNLPMGLFLMLSFMSALPNELFQAARMDGCTHAQTFWRIAFPLVRGGMIAATALIFIFSWSDFAIALALTSPRTMTAPVAISTFAQEYDIRYGEMAAGTLLSIVPAIVLILVGQRFIVRGLLAGAVK</sequence>
<keyword evidence="5 7" id="KW-1133">Transmembrane helix</keyword>
<feature type="transmembrane region" description="Helical" evidence="7">
    <location>
        <begin position="239"/>
        <end position="261"/>
    </location>
</feature>
<name>A0ABW2UNK5_9RHOB</name>
<keyword evidence="4 7" id="KW-0812">Transmembrane</keyword>
<evidence type="ECO:0000256" key="6">
    <source>
        <dbReference type="ARBA" id="ARBA00023136"/>
    </source>
</evidence>
<comment type="caution">
    <text evidence="9">The sequence shown here is derived from an EMBL/GenBank/DDBJ whole genome shotgun (WGS) entry which is preliminary data.</text>
</comment>
<evidence type="ECO:0000256" key="1">
    <source>
        <dbReference type="ARBA" id="ARBA00004651"/>
    </source>
</evidence>
<evidence type="ECO:0000256" key="7">
    <source>
        <dbReference type="RuleBase" id="RU363032"/>
    </source>
</evidence>
<dbReference type="PROSITE" id="PS50928">
    <property type="entry name" value="ABC_TM1"/>
    <property type="match status" value="1"/>
</dbReference>
<dbReference type="CDD" id="cd06261">
    <property type="entry name" value="TM_PBP2"/>
    <property type="match status" value="1"/>
</dbReference>
<dbReference type="PANTHER" id="PTHR32243">
    <property type="entry name" value="MALTOSE TRANSPORT SYSTEM PERMEASE-RELATED"/>
    <property type="match status" value="1"/>
</dbReference>
<dbReference type="InterPro" id="IPR035906">
    <property type="entry name" value="MetI-like_sf"/>
</dbReference>
<feature type="transmembrane region" description="Helical" evidence="7">
    <location>
        <begin position="197"/>
        <end position="219"/>
    </location>
</feature>
<dbReference type="Gene3D" id="1.10.3720.10">
    <property type="entry name" value="MetI-like"/>
    <property type="match status" value="1"/>
</dbReference>
<keyword evidence="3" id="KW-1003">Cell membrane</keyword>
<comment type="subcellular location">
    <subcellularLocation>
        <location evidence="1 7">Cell membrane</location>
        <topology evidence="1 7">Multi-pass membrane protein</topology>
    </subcellularLocation>
</comment>
<feature type="transmembrane region" description="Helical" evidence="7">
    <location>
        <begin position="140"/>
        <end position="166"/>
    </location>
</feature>
<accession>A0ABW2UNK5</accession>
<comment type="similarity">
    <text evidence="7">Belongs to the binding-protein-dependent transport system permease family.</text>
</comment>
<gene>
    <name evidence="9" type="ORF">ACFQXB_18340</name>
</gene>
<evidence type="ECO:0000256" key="4">
    <source>
        <dbReference type="ARBA" id="ARBA00022692"/>
    </source>
</evidence>